<gene>
    <name evidence="1" type="ORF">L21SP5_03314</name>
</gene>
<dbReference type="KEGG" id="blq:L21SP5_03314"/>
<evidence type="ECO:0000313" key="2">
    <source>
        <dbReference type="Proteomes" id="UP000064893"/>
    </source>
</evidence>
<sequence>MIWDSFQDYTQLIYSTKETRSKVFLLCFYETPLPAIEHKKYFLIFFYSHNPLIIR</sequence>
<protein>
    <submittedName>
        <fullName evidence="1">Uncharacterized protein</fullName>
    </submittedName>
</protein>
<proteinExistence type="predicted"/>
<organism evidence="1 2">
    <name type="scientific">Salinivirga cyanobacteriivorans</name>
    <dbReference type="NCBI Taxonomy" id="1307839"/>
    <lineage>
        <taxon>Bacteria</taxon>
        <taxon>Pseudomonadati</taxon>
        <taxon>Bacteroidota</taxon>
        <taxon>Bacteroidia</taxon>
        <taxon>Bacteroidales</taxon>
        <taxon>Salinivirgaceae</taxon>
        <taxon>Salinivirga</taxon>
    </lineage>
</organism>
<dbReference type="AlphaFoldDB" id="A0A0S2I3L2"/>
<evidence type="ECO:0000313" key="1">
    <source>
        <dbReference type="EMBL" id="ALO16927.1"/>
    </source>
</evidence>
<accession>A0A0S2I3L2</accession>
<keyword evidence="2" id="KW-1185">Reference proteome</keyword>
<name>A0A0S2I3L2_9BACT</name>
<dbReference type="STRING" id="1307839.L21SP5_03314"/>
<reference evidence="1 2" key="1">
    <citation type="submission" date="2015-11" db="EMBL/GenBank/DDBJ databases">
        <title>Description and complete genome sequence of a novel strain predominating in hypersaline microbial mats and representing a new family of the Bacteriodetes phylum.</title>
        <authorList>
            <person name="Spring S."/>
            <person name="Bunk B."/>
            <person name="Sproer C."/>
            <person name="Klenk H.-P."/>
        </authorList>
    </citation>
    <scope>NUCLEOTIDE SEQUENCE [LARGE SCALE GENOMIC DNA]</scope>
    <source>
        <strain evidence="1 2">L21-Spi-D4</strain>
    </source>
</reference>
<dbReference type="EMBL" id="CP013118">
    <property type="protein sequence ID" value="ALO16927.1"/>
    <property type="molecule type" value="Genomic_DNA"/>
</dbReference>
<dbReference type="Proteomes" id="UP000064893">
    <property type="component" value="Chromosome"/>
</dbReference>